<evidence type="ECO:0000313" key="3">
    <source>
        <dbReference type="Proteomes" id="UP000054279"/>
    </source>
</evidence>
<reference evidence="1 3" key="1">
    <citation type="submission" date="2014-06" db="EMBL/GenBank/DDBJ databases">
        <title>Evolutionary Origins and Diversification of the Mycorrhizal Mutualists.</title>
        <authorList>
            <consortium name="DOE Joint Genome Institute"/>
            <consortium name="Mycorrhizal Genomics Consortium"/>
            <person name="Kohler A."/>
            <person name="Kuo A."/>
            <person name="Nagy L.G."/>
            <person name="Floudas D."/>
            <person name="Copeland A."/>
            <person name="Barry K.W."/>
            <person name="Cichocki N."/>
            <person name="Veneault-Fourrey C."/>
            <person name="LaButti K."/>
            <person name="Lindquist E.A."/>
            <person name="Lipzen A."/>
            <person name="Lundell T."/>
            <person name="Morin E."/>
            <person name="Murat C."/>
            <person name="Riley R."/>
            <person name="Ohm R."/>
            <person name="Sun H."/>
            <person name="Tunlid A."/>
            <person name="Henrissat B."/>
            <person name="Grigoriev I.V."/>
            <person name="Hibbett D.S."/>
            <person name="Martin F."/>
        </authorList>
    </citation>
    <scope>NUCLEOTIDE SEQUENCE [LARGE SCALE GENOMIC DNA]</scope>
    <source>
        <strain evidence="1 3">SS14</strain>
    </source>
</reference>
<dbReference type="EMBL" id="KN837185">
    <property type="protein sequence ID" value="KIJ35806.1"/>
    <property type="molecule type" value="Genomic_DNA"/>
</dbReference>
<accession>A0A0C9VEG6</accession>
<evidence type="ECO:0000313" key="2">
    <source>
        <dbReference type="EMBL" id="KIJ41306.1"/>
    </source>
</evidence>
<evidence type="ECO:0000313" key="1">
    <source>
        <dbReference type="EMBL" id="KIJ35806.1"/>
    </source>
</evidence>
<dbReference type="AlphaFoldDB" id="A0A0C9VEG6"/>
<dbReference type="HOGENOM" id="CLU_1579492_0_0_1"/>
<gene>
    <name evidence="2" type="ORF">M422DRAFT_255816</name>
    <name evidence="1" type="ORF">M422DRAFT_261994</name>
</gene>
<proteinExistence type="predicted"/>
<dbReference type="EMBL" id="KN837138">
    <property type="protein sequence ID" value="KIJ41306.1"/>
    <property type="molecule type" value="Genomic_DNA"/>
</dbReference>
<protein>
    <submittedName>
        <fullName evidence="1">Uncharacterized protein</fullName>
    </submittedName>
</protein>
<name>A0A0C9VEG6_SPHS4</name>
<organism evidence="1 3">
    <name type="scientific">Sphaerobolus stellatus (strain SS14)</name>
    <dbReference type="NCBI Taxonomy" id="990650"/>
    <lineage>
        <taxon>Eukaryota</taxon>
        <taxon>Fungi</taxon>
        <taxon>Dikarya</taxon>
        <taxon>Basidiomycota</taxon>
        <taxon>Agaricomycotina</taxon>
        <taxon>Agaricomycetes</taxon>
        <taxon>Phallomycetidae</taxon>
        <taxon>Geastrales</taxon>
        <taxon>Sphaerobolaceae</taxon>
        <taxon>Sphaerobolus</taxon>
    </lineage>
</organism>
<keyword evidence="3" id="KW-1185">Reference proteome</keyword>
<dbReference type="Proteomes" id="UP000054279">
    <property type="component" value="Unassembled WGS sequence"/>
</dbReference>
<sequence length="169" mass="19504">MCRELNKFEIAVLHFLVYARLGPYAKPRVVPEERRNFLWHADEIYADEFKQPYKDQNIAWLSLETRILHRQVRLRKLVWGKAKGFPYLGHEFVVVYVEGKRSSPDIGDGDHTGKKSSVFILERLQEMAGDAQLVASLDSRDSFMKACIDSFTPSKQQSSLRMVGLRSSI</sequence>